<sequence length="168" mass="18859">MGSCCCRRKSKDDSFEQLCKSSIASDNETISTVDDQHAQDNISTYGATATPKAGIAKKSSDKGKSSQKRNYEKPTLQSLEAEITMLRNRIKEEEVKILDLTAERAGFIHELDDLRTRLSSVISAQVTDSNPNIADLSDQNRPTKLAERYSELYDNQWTECYEGLTKNL</sequence>
<proteinExistence type="predicted"/>
<keyword evidence="4" id="KW-1185">Reference proteome</keyword>
<keyword evidence="1" id="KW-0175">Coiled coil</keyword>
<reference evidence="3" key="1">
    <citation type="submission" date="2022-11" db="EMBL/GenBank/DDBJ databases">
        <title>Centuries of genome instability and evolution in soft-shell clam transmissible cancer (bioRxiv).</title>
        <authorList>
            <person name="Hart S.F.M."/>
            <person name="Yonemitsu M.A."/>
            <person name="Giersch R.M."/>
            <person name="Beal B.F."/>
            <person name="Arriagada G."/>
            <person name="Davis B.W."/>
            <person name="Ostrander E.A."/>
            <person name="Goff S.P."/>
            <person name="Metzger M.J."/>
        </authorList>
    </citation>
    <scope>NUCLEOTIDE SEQUENCE</scope>
    <source>
        <strain evidence="3">MELC-2E11</strain>
        <tissue evidence="3">Siphon/mantle</tissue>
    </source>
</reference>
<organism evidence="3 4">
    <name type="scientific">Mya arenaria</name>
    <name type="common">Soft-shell clam</name>
    <dbReference type="NCBI Taxonomy" id="6604"/>
    <lineage>
        <taxon>Eukaryota</taxon>
        <taxon>Metazoa</taxon>
        <taxon>Spiralia</taxon>
        <taxon>Lophotrochozoa</taxon>
        <taxon>Mollusca</taxon>
        <taxon>Bivalvia</taxon>
        <taxon>Autobranchia</taxon>
        <taxon>Heteroconchia</taxon>
        <taxon>Euheterodonta</taxon>
        <taxon>Imparidentia</taxon>
        <taxon>Neoheterodontei</taxon>
        <taxon>Myida</taxon>
        <taxon>Myoidea</taxon>
        <taxon>Myidae</taxon>
        <taxon>Mya</taxon>
    </lineage>
</organism>
<name>A0ABY7DPH0_MYAAR</name>
<dbReference type="EMBL" id="CP111014">
    <property type="protein sequence ID" value="WAQ99592.1"/>
    <property type="molecule type" value="Genomic_DNA"/>
</dbReference>
<evidence type="ECO:0000313" key="4">
    <source>
        <dbReference type="Proteomes" id="UP001164746"/>
    </source>
</evidence>
<feature type="compositionally biased region" description="Polar residues" evidence="2">
    <location>
        <begin position="30"/>
        <end position="47"/>
    </location>
</feature>
<evidence type="ECO:0000256" key="1">
    <source>
        <dbReference type="SAM" id="Coils"/>
    </source>
</evidence>
<gene>
    <name evidence="3" type="ORF">MAR_023965</name>
</gene>
<evidence type="ECO:0000313" key="3">
    <source>
        <dbReference type="EMBL" id="WAQ99592.1"/>
    </source>
</evidence>
<feature type="compositionally biased region" description="Basic and acidic residues" evidence="2">
    <location>
        <begin position="58"/>
        <end position="72"/>
    </location>
</feature>
<evidence type="ECO:0000256" key="2">
    <source>
        <dbReference type="SAM" id="MobiDB-lite"/>
    </source>
</evidence>
<accession>A0ABY7DPH0</accession>
<protein>
    <submittedName>
        <fullName evidence="3">Uncharacterized protein</fullName>
    </submittedName>
</protein>
<dbReference type="Proteomes" id="UP001164746">
    <property type="component" value="Chromosome 3"/>
</dbReference>
<feature type="region of interest" description="Disordered" evidence="2">
    <location>
        <begin position="30"/>
        <end position="73"/>
    </location>
</feature>
<feature type="coiled-coil region" evidence="1">
    <location>
        <begin position="76"/>
        <end position="103"/>
    </location>
</feature>
<feature type="non-terminal residue" evidence="3">
    <location>
        <position position="1"/>
    </location>
</feature>